<organism evidence="3 4">
    <name type="scientific">Breznakiella homolactica</name>
    <dbReference type="NCBI Taxonomy" id="2798577"/>
    <lineage>
        <taxon>Bacteria</taxon>
        <taxon>Pseudomonadati</taxon>
        <taxon>Spirochaetota</taxon>
        <taxon>Spirochaetia</taxon>
        <taxon>Spirochaetales</taxon>
        <taxon>Breznakiellaceae</taxon>
        <taxon>Breznakiella</taxon>
    </lineage>
</organism>
<evidence type="ECO:0000256" key="2">
    <source>
        <dbReference type="HAMAP-Rule" id="MF_00003"/>
    </source>
</evidence>
<dbReference type="SUPFAM" id="SSF89919">
    <property type="entry name" value="Ribosome-binding factor A, RbfA"/>
    <property type="match status" value="1"/>
</dbReference>
<dbReference type="KEGG" id="bhc:JFL75_14780"/>
<dbReference type="Proteomes" id="UP000595917">
    <property type="component" value="Chromosome"/>
</dbReference>
<reference evidence="3" key="1">
    <citation type="submission" date="2021-01" db="EMBL/GenBank/DDBJ databases">
        <title>Description of Breznakiella homolactica.</title>
        <authorList>
            <person name="Song Y."/>
            <person name="Brune A."/>
        </authorList>
    </citation>
    <scope>NUCLEOTIDE SEQUENCE</scope>
    <source>
        <strain evidence="3">RmG30</strain>
    </source>
</reference>
<comment type="subcellular location">
    <subcellularLocation>
        <location evidence="2">Cytoplasm</location>
    </subcellularLocation>
</comment>
<keyword evidence="4" id="KW-1185">Reference proteome</keyword>
<protein>
    <recommendedName>
        <fullName evidence="2">Ribosome-binding factor A</fullName>
    </recommendedName>
</protein>
<dbReference type="GO" id="GO:0005829">
    <property type="term" value="C:cytosol"/>
    <property type="evidence" value="ECO:0007669"/>
    <property type="project" value="TreeGrafter"/>
</dbReference>
<dbReference type="AlphaFoldDB" id="A0A7T7XKQ5"/>
<gene>
    <name evidence="2 3" type="primary">rbfA</name>
    <name evidence="3" type="ORF">JFL75_14780</name>
</gene>
<dbReference type="InterPro" id="IPR023799">
    <property type="entry name" value="RbfA_dom_sf"/>
</dbReference>
<evidence type="ECO:0000313" key="3">
    <source>
        <dbReference type="EMBL" id="QQO08189.1"/>
    </source>
</evidence>
<dbReference type="InterPro" id="IPR015946">
    <property type="entry name" value="KH_dom-like_a/b"/>
</dbReference>
<accession>A0A7T7XKQ5</accession>
<dbReference type="PANTHER" id="PTHR33515:SF1">
    <property type="entry name" value="RIBOSOME-BINDING FACTOR A, CHLOROPLASTIC-RELATED"/>
    <property type="match status" value="1"/>
</dbReference>
<dbReference type="PANTHER" id="PTHR33515">
    <property type="entry name" value="RIBOSOME-BINDING FACTOR A, CHLOROPLASTIC-RELATED"/>
    <property type="match status" value="1"/>
</dbReference>
<name>A0A7T7XKQ5_9SPIR</name>
<dbReference type="NCBIfam" id="TIGR00082">
    <property type="entry name" value="rbfA"/>
    <property type="match status" value="1"/>
</dbReference>
<dbReference type="RefSeq" id="WP_215625495.1">
    <property type="nucleotide sequence ID" value="NZ_CP067089.2"/>
</dbReference>
<comment type="similarity">
    <text evidence="2">Belongs to the RbfA family.</text>
</comment>
<dbReference type="HAMAP" id="MF_00003">
    <property type="entry name" value="RbfA"/>
    <property type="match status" value="1"/>
</dbReference>
<evidence type="ECO:0000313" key="4">
    <source>
        <dbReference type="Proteomes" id="UP000595917"/>
    </source>
</evidence>
<keyword evidence="1 2" id="KW-0690">Ribosome biogenesis</keyword>
<dbReference type="GO" id="GO:0043024">
    <property type="term" value="F:ribosomal small subunit binding"/>
    <property type="evidence" value="ECO:0007669"/>
    <property type="project" value="TreeGrafter"/>
</dbReference>
<comment type="function">
    <text evidence="2">One of several proteins that assist in the late maturation steps of the functional core of the 30S ribosomal subunit. Associates with free 30S ribosomal subunits (but not with 30S subunits that are part of 70S ribosomes or polysomes). Required for efficient processing of 16S rRNA. May interact with the 5'-terminal helix region of 16S rRNA.</text>
</comment>
<comment type="subunit">
    <text evidence="2">Monomer. Binds 30S ribosomal subunits, but not 50S ribosomal subunits or 70S ribosomes.</text>
</comment>
<dbReference type="GO" id="GO:0030490">
    <property type="term" value="P:maturation of SSU-rRNA"/>
    <property type="evidence" value="ECO:0007669"/>
    <property type="project" value="UniProtKB-UniRule"/>
</dbReference>
<dbReference type="EMBL" id="CP067089">
    <property type="protein sequence ID" value="QQO08189.1"/>
    <property type="molecule type" value="Genomic_DNA"/>
</dbReference>
<dbReference type="Pfam" id="PF02033">
    <property type="entry name" value="RBFA"/>
    <property type="match status" value="1"/>
</dbReference>
<dbReference type="InterPro" id="IPR000238">
    <property type="entry name" value="RbfA"/>
</dbReference>
<keyword evidence="2" id="KW-0963">Cytoplasm</keyword>
<evidence type="ECO:0000256" key="1">
    <source>
        <dbReference type="ARBA" id="ARBA00022517"/>
    </source>
</evidence>
<sequence>MSEYRMERVGRLIQEKIGALIVEGRIKDPRVDPFLSVTRVQVSRDLSYADVYVSSYKSDEGLKKGVAGLQSAAGFIQAQLGSQMHTRQTPKLRFHEDESIKAGFDMVQKLGDLESEEHRQ</sequence>
<proteinExistence type="inferred from homology"/>
<dbReference type="Gene3D" id="3.30.300.20">
    <property type="match status" value="1"/>
</dbReference>